<name>A0A6N2YHZ0_EGGLN</name>
<sequence length="202" mass="22027">MASSTAIIALLVVARNHIESITQQICAKPCSKANPRDFRNPALLEMSQRYAITQTKSQLFLNFTHLRTTNAIGYQRFDLEKSGTNLRVGQKRLGKLGGDVFATRRFAIACDSRPYSCCKICAIPVNSCQNRGGRPTTSRQKRRPRRTLRRGRRWNGCWLRRRSAAEAATRAASHAALDVAALAGGHTAASCAEAAHAAGCGG</sequence>
<dbReference type="EMBL" id="CACRTT010000002">
    <property type="protein sequence ID" value="VYT65280.1"/>
    <property type="molecule type" value="Genomic_DNA"/>
</dbReference>
<gene>
    <name evidence="1" type="ORF">ELLFYP107_01203</name>
</gene>
<accession>A0A6N2YHZ0</accession>
<proteinExistence type="predicted"/>
<organism evidence="1">
    <name type="scientific">Eggerthella lenta</name>
    <name type="common">Eubacterium lentum</name>
    <dbReference type="NCBI Taxonomy" id="84112"/>
    <lineage>
        <taxon>Bacteria</taxon>
        <taxon>Bacillati</taxon>
        <taxon>Actinomycetota</taxon>
        <taxon>Coriobacteriia</taxon>
        <taxon>Eggerthellales</taxon>
        <taxon>Eggerthellaceae</taxon>
        <taxon>Eggerthella</taxon>
    </lineage>
</organism>
<reference evidence="1" key="1">
    <citation type="submission" date="2019-11" db="EMBL/GenBank/DDBJ databases">
        <authorList>
            <person name="Feng L."/>
        </authorList>
    </citation>
    <scope>NUCLEOTIDE SEQUENCE</scope>
    <source>
        <strain evidence="1">ElentaLFYP107</strain>
    </source>
</reference>
<evidence type="ECO:0000313" key="1">
    <source>
        <dbReference type="EMBL" id="VYT65280.1"/>
    </source>
</evidence>
<protein>
    <submittedName>
        <fullName evidence="1">Uncharacterized protein</fullName>
    </submittedName>
</protein>
<dbReference type="AlphaFoldDB" id="A0A6N2YHZ0"/>